<reference evidence="1 2" key="1">
    <citation type="submission" date="2016-01" db="EMBL/GenBank/DDBJ databases">
        <authorList>
            <person name="Oliw E.H."/>
        </authorList>
    </citation>
    <scope>NUCLEOTIDE SEQUENCE [LARGE SCALE GENOMIC DNA]</scope>
    <source>
        <strain evidence="1 2">PSS_7772B</strain>
    </source>
</reference>
<dbReference type="EMBL" id="LRQB01000079">
    <property type="protein sequence ID" value="KXA19058.1"/>
    <property type="molecule type" value="Genomic_DNA"/>
</dbReference>
<proteinExistence type="predicted"/>
<evidence type="ECO:0000313" key="1">
    <source>
        <dbReference type="EMBL" id="KXA19058.1"/>
    </source>
</evidence>
<dbReference type="AlphaFoldDB" id="A0A133NS32"/>
<evidence type="ECO:0000313" key="2">
    <source>
        <dbReference type="Proteomes" id="UP000070687"/>
    </source>
</evidence>
<dbReference type="PATRIC" id="fig|2702.100.peg.1226"/>
<gene>
    <name evidence="1" type="ORF">HMPREF3208_01239</name>
</gene>
<protein>
    <submittedName>
        <fullName evidence="1">Uncharacterized protein</fullName>
    </submittedName>
</protein>
<dbReference type="Proteomes" id="UP000070687">
    <property type="component" value="Unassembled WGS sequence"/>
</dbReference>
<comment type="caution">
    <text evidence="1">The sequence shown here is derived from an EMBL/GenBank/DDBJ whole genome shotgun (WGS) entry which is preliminary data.</text>
</comment>
<accession>A0A133NS32</accession>
<name>A0A133NS32_GARVA</name>
<sequence length="92" mass="10091">MDFPRKRAHDCAFFIILRKHNLTTKEALHQANRCGSDDSMLKAQCAFNASSAASAYSASVISHLEGFRLYGTPNAGKVSSVWRVWGCAALQT</sequence>
<organism evidence="1 2">
    <name type="scientific">Gardnerella vaginalis</name>
    <dbReference type="NCBI Taxonomy" id="2702"/>
    <lineage>
        <taxon>Bacteria</taxon>
        <taxon>Bacillati</taxon>
        <taxon>Actinomycetota</taxon>
        <taxon>Actinomycetes</taxon>
        <taxon>Bifidobacteriales</taxon>
        <taxon>Bifidobacteriaceae</taxon>
        <taxon>Gardnerella</taxon>
    </lineage>
</organism>